<gene>
    <name evidence="5" type="ORF">HYFRA_00001779</name>
</gene>
<reference evidence="5" key="1">
    <citation type="submission" date="2021-07" db="EMBL/GenBank/DDBJ databases">
        <authorList>
            <person name="Durling M."/>
        </authorList>
    </citation>
    <scope>NUCLEOTIDE SEQUENCE</scope>
</reference>
<dbReference type="GO" id="GO:0032259">
    <property type="term" value="P:methylation"/>
    <property type="evidence" value="ECO:0007669"/>
    <property type="project" value="UniProtKB-KW"/>
</dbReference>
<dbReference type="PROSITE" id="PS51683">
    <property type="entry name" value="SAM_OMT_II"/>
    <property type="match status" value="1"/>
</dbReference>
<keyword evidence="1" id="KW-0489">Methyltransferase</keyword>
<dbReference type="PANTHER" id="PTHR43712:SF5">
    <property type="entry name" value="O-METHYLTRANSFERASE ASQN-RELATED"/>
    <property type="match status" value="1"/>
</dbReference>
<evidence type="ECO:0000256" key="2">
    <source>
        <dbReference type="ARBA" id="ARBA00022679"/>
    </source>
</evidence>
<feature type="domain" description="O-methyltransferase C-terminal" evidence="4">
    <location>
        <begin position="245"/>
        <end position="392"/>
    </location>
</feature>
<dbReference type="Pfam" id="PF00891">
    <property type="entry name" value="Methyltransf_2"/>
    <property type="match status" value="1"/>
</dbReference>
<accession>A0A9N9KJF1</accession>
<protein>
    <recommendedName>
        <fullName evidence="4">O-methyltransferase C-terminal domain-containing protein</fullName>
    </recommendedName>
</protein>
<evidence type="ECO:0000313" key="5">
    <source>
        <dbReference type="EMBL" id="CAG8948659.1"/>
    </source>
</evidence>
<dbReference type="SUPFAM" id="SSF53335">
    <property type="entry name" value="S-adenosyl-L-methionine-dependent methyltransferases"/>
    <property type="match status" value="1"/>
</dbReference>
<dbReference type="AlphaFoldDB" id="A0A9N9KJF1"/>
<dbReference type="Proteomes" id="UP000696280">
    <property type="component" value="Unassembled WGS sequence"/>
</dbReference>
<dbReference type="Gene3D" id="1.10.10.10">
    <property type="entry name" value="Winged helix-like DNA-binding domain superfamily/Winged helix DNA-binding domain"/>
    <property type="match status" value="1"/>
</dbReference>
<name>A0A9N9KJF1_9HELO</name>
<dbReference type="InterPro" id="IPR036390">
    <property type="entry name" value="WH_DNA-bd_sf"/>
</dbReference>
<organism evidence="5 6">
    <name type="scientific">Hymenoscyphus fraxineus</name>
    <dbReference type="NCBI Taxonomy" id="746836"/>
    <lineage>
        <taxon>Eukaryota</taxon>
        <taxon>Fungi</taxon>
        <taxon>Dikarya</taxon>
        <taxon>Ascomycota</taxon>
        <taxon>Pezizomycotina</taxon>
        <taxon>Leotiomycetes</taxon>
        <taxon>Helotiales</taxon>
        <taxon>Helotiaceae</taxon>
        <taxon>Hymenoscyphus</taxon>
    </lineage>
</organism>
<evidence type="ECO:0000313" key="6">
    <source>
        <dbReference type="Proteomes" id="UP000696280"/>
    </source>
</evidence>
<dbReference type="OrthoDB" id="1606438at2759"/>
<dbReference type="SUPFAM" id="SSF46785">
    <property type="entry name" value="Winged helix' DNA-binding domain"/>
    <property type="match status" value="1"/>
</dbReference>
<dbReference type="GO" id="GO:0008171">
    <property type="term" value="F:O-methyltransferase activity"/>
    <property type="evidence" value="ECO:0007669"/>
    <property type="project" value="InterPro"/>
</dbReference>
<evidence type="ECO:0000259" key="4">
    <source>
        <dbReference type="Pfam" id="PF00891"/>
    </source>
</evidence>
<dbReference type="Gene3D" id="3.40.50.150">
    <property type="entry name" value="Vaccinia Virus protein VP39"/>
    <property type="match status" value="1"/>
</dbReference>
<comment type="caution">
    <text evidence="5">The sequence shown here is derived from an EMBL/GenBank/DDBJ whole genome shotgun (WGS) entry which is preliminary data.</text>
</comment>
<dbReference type="InterPro" id="IPR016461">
    <property type="entry name" value="COMT-like"/>
</dbReference>
<keyword evidence="6" id="KW-1185">Reference proteome</keyword>
<evidence type="ECO:0000256" key="3">
    <source>
        <dbReference type="ARBA" id="ARBA00022691"/>
    </source>
</evidence>
<keyword evidence="2" id="KW-0808">Transferase</keyword>
<evidence type="ECO:0000256" key="1">
    <source>
        <dbReference type="ARBA" id="ARBA00022603"/>
    </source>
</evidence>
<dbReference type="PANTHER" id="PTHR43712">
    <property type="entry name" value="PUTATIVE (AFU_ORTHOLOGUE AFUA_4G14580)-RELATED"/>
    <property type="match status" value="1"/>
</dbReference>
<dbReference type="EMBL" id="CAJVRL010000001">
    <property type="protein sequence ID" value="CAG8948659.1"/>
    <property type="molecule type" value="Genomic_DNA"/>
</dbReference>
<dbReference type="InterPro" id="IPR029063">
    <property type="entry name" value="SAM-dependent_MTases_sf"/>
</dbReference>
<keyword evidence="3" id="KW-0949">S-adenosyl-L-methionine</keyword>
<dbReference type="InterPro" id="IPR036388">
    <property type="entry name" value="WH-like_DNA-bd_sf"/>
</dbReference>
<dbReference type="InterPro" id="IPR001077">
    <property type="entry name" value="COMT_C"/>
</dbReference>
<sequence length="426" mass="46896">MAPNKISELAAIIHTETQKVDAFLISQSLPTPSFDVSCPARLPLPPLIRESQEAVLEASDELVALMLGPARSIASRPMNSWVAVQAIQRFGLATCFPVTETSSFTEIARLCSLPESDTRRLLRFAMTFYIFHEPSPGIVAHTATSKALAEIPLLGQLAGFLSDEMWPAATRLVDAMEKWPGSEEPTESGFSIAYSTNKSMMDVVARDPKRALQMGGAMSIMHAGPGYSIQYITDNFDWGDAVNGVLVDVGGARGEVSIQIARTFPNMKFVVQDLAEVLNGATVPEDLKGGGRLSFMAHDFFHEQPVKGADVYLLRWILHDWSDKYAVKILRSLTPALKKGSRILISDLCLPPPCTQSPFRNRSSRSYDISMKQIQNAKERDADDWAQLLEYADSRLKLKSILEPRGSTLAIICVIWEGETAFSSNV</sequence>
<proteinExistence type="predicted"/>